<reference evidence="7 8" key="1">
    <citation type="journal article" date="2016" name="Nat. Commun.">
        <title>Thousands of microbial genomes shed light on interconnected biogeochemical processes in an aquifer system.</title>
        <authorList>
            <person name="Anantharaman K."/>
            <person name="Brown C.T."/>
            <person name="Hug L.A."/>
            <person name="Sharon I."/>
            <person name="Castelle C.J."/>
            <person name="Probst A.J."/>
            <person name="Thomas B.C."/>
            <person name="Singh A."/>
            <person name="Wilkins M.J."/>
            <person name="Karaoz U."/>
            <person name="Brodie E.L."/>
            <person name="Williams K.H."/>
            <person name="Hubbard S.S."/>
            <person name="Banfield J.F."/>
        </authorList>
    </citation>
    <scope>NUCLEOTIDE SEQUENCE [LARGE SCALE GENOMIC DNA]</scope>
</reference>
<evidence type="ECO:0000256" key="4">
    <source>
        <dbReference type="ARBA" id="ARBA00022679"/>
    </source>
</evidence>
<evidence type="ECO:0000259" key="6">
    <source>
        <dbReference type="Pfam" id="PF00535"/>
    </source>
</evidence>
<protein>
    <recommendedName>
        <fullName evidence="6">Glycosyltransferase 2-like domain-containing protein</fullName>
    </recommendedName>
</protein>
<dbReference type="Proteomes" id="UP000176186">
    <property type="component" value="Unassembled WGS sequence"/>
</dbReference>
<feature type="domain" description="Glycosyltransferase 2-like" evidence="6">
    <location>
        <begin position="6"/>
        <end position="165"/>
    </location>
</feature>
<evidence type="ECO:0000256" key="5">
    <source>
        <dbReference type="ARBA" id="ARBA00023136"/>
    </source>
</evidence>
<organism evidence="7 8">
    <name type="scientific">Candidatus Gottesmanbacteria bacterium RIFOXYB1_FULL_47_11</name>
    <dbReference type="NCBI Taxonomy" id="1798401"/>
    <lineage>
        <taxon>Bacteria</taxon>
        <taxon>Candidatus Gottesmaniibacteriota</taxon>
    </lineage>
</organism>
<keyword evidence="5" id="KW-0472">Membrane</keyword>
<proteinExistence type="predicted"/>
<evidence type="ECO:0000313" key="8">
    <source>
        <dbReference type="Proteomes" id="UP000176186"/>
    </source>
</evidence>
<dbReference type="Gene3D" id="3.90.550.10">
    <property type="entry name" value="Spore Coat Polysaccharide Biosynthesis Protein SpsA, Chain A"/>
    <property type="match status" value="1"/>
</dbReference>
<dbReference type="GO" id="GO:0005886">
    <property type="term" value="C:plasma membrane"/>
    <property type="evidence" value="ECO:0007669"/>
    <property type="project" value="UniProtKB-SubCell"/>
</dbReference>
<dbReference type="EMBL" id="MFKE01000025">
    <property type="protein sequence ID" value="OGG34649.1"/>
    <property type="molecule type" value="Genomic_DNA"/>
</dbReference>
<evidence type="ECO:0000256" key="2">
    <source>
        <dbReference type="ARBA" id="ARBA00022475"/>
    </source>
</evidence>
<dbReference type="PANTHER" id="PTHR43646">
    <property type="entry name" value="GLYCOSYLTRANSFERASE"/>
    <property type="match status" value="1"/>
</dbReference>
<sequence>MVPRYSIVIPTLNEEKFLPKLLSSLAAQTARNFEVVVVDGSSRDKTVAGARSYAKKLPKLQVIVSPKASLPLQRNLGARATGGDWIIFIDADSVLLPYFLERCTAYIQSESPKLFTTWFRPDSENPKDAVYTLFANVYLEATIIFKKWHAPGPLSLVKRSAYNKVGGYDEAHAFHEDIDFGIRLAKKGIYLNILRESLNVWSLRRFRKEGTIKVLNQYVVGMLPVLFLNTSFKHMPGYVMGGQEYWKKNNHKAKLTIRKFEHSLKKLLREVFE</sequence>
<comment type="caution">
    <text evidence="7">The sequence shown here is derived from an EMBL/GenBank/DDBJ whole genome shotgun (WGS) entry which is preliminary data.</text>
</comment>
<gene>
    <name evidence="7" type="ORF">A2363_05205</name>
</gene>
<dbReference type="SUPFAM" id="SSF53448">
    <property type="entry name" value="Nucleotide-diphospho-sugar transferases"/>
    <property type="match status" value="1"/>
</dbReference>
<keyword evidence="4" id="KW-0808">Transferase</keyword>
<comment type="subcellular location">
    <subcellularLocation>
        <location evidence="1">Cell membrane</location>
    </subcellularLocation>
</comment>
<evidence type="ECO:0000313" key="7">
    <source>
        <dbReference type="EMBL" id="OGG34649.1"/>
    </source>
</evidence>
<dbReference type="STRING" id="1798401.A2363_05205"/>
<evidence type="ECO:0000256" key="1">
    <source>
        <dbReference type="ARBA" id="ARBA00004236"/>
    </source>
</evidence>
<dbReference type="GO" id="GO:0016757">
    <property type="term" value="F:glycosyltransferase activity"/>
    <property type="evidence" value="ECO:0007669"/>
    <property type="project" value="UniProtKB-KW"/>
</dbReference>
<dbReference type="AlphaFoldDB" id="A0A1F6BCH0"/>
<evidence type="ECO:0000256" key="3">
    <source>
        <dbReference type="ARBA" id="ARBA00022676"/>
    </source>
</evidence>
<dbReference type="InterPro" id="IPR029044">
    <property type="entry name" value="Nucleotide-diphossugar_trans"/>
</dbReference>
<dbReference type="Pfam" id="PF00535">
    <property type="entry name" value="Glycos_transf_2"/>
    <property type="match status" value="1"/>
</dbReference>
<dbReference type="PANTHER" id="PTHR43646:SF2">
    <property type="entry name" value="GLYCOSYLTRANSFERASE 2-LIKE DOMAIN-CONTAINING PROTEIN"/>
    <property type="match status" value="1"/>
</dbReference>
<accession>A0A1F6BCH0</accession>
<dbReference type="InterPro" id="IPR001173">
    <property type="entry name" value="Glyco_trans_2-like"/>
</dbReference>
<keyword evidence="3" id="KW-0328">Glycosyltransferase</keyword>
<name>A0A1F6BCH0_9BACT</name>
<keyword evidence="2" id="KW-1003">Cell membrane</keyword>